<comment type="similarity">
    <text evidence="1">Belongs to the ribosome-inactivating protein family.</text>
</comment>
<sequence>MVRARDCTERSTARTTVVLCIDGDQYEARERYRAGIGGVKQWCEEGGITVDVSDIFGPGRKVVTTRAGGALDVELKYKGRSLTFLIQGRNLYVRGWRGRGKVFELDTKNQEENFTLDKKCIKLKIGVNYNHLVPQGVGWIPTGLFYLRKAFDKIWRHAGGEKIDISEEVAIIAVHISEASRYPPILRFVCKSFTDLGLSRLGKDPSNCNYVTNYKKASGIVMESVDLMKAGEKPLPIRINGLEHKSIDELASDVGILFRDGYNAEESNFEHEDPPRLPIYENTMNDIGAGVQRKRKRAQQTVNKNKRPKGGGGLKGGPGSMGERKGPNGGGSMQGGQGLRGGRGLKGGGSAASYSTGGPSDGIGRSPASFHPAGGGPKGGVGRPAVCFHPTGGGLKGLPDEYAEKSSIGMGAAENVDISQFTPPHQKNISTAVLIVGSTFFTLEANTWTSESTAPASGWHPSPPLPSITLWDCEEDTVHFKSFEIYSLSCDTPQDP</sequence>
<gene>
    <name evidence="3" type="ORF">NCGR_LOCUS37048</name>
</gene>
<dbReference type="GO" id="GO:0090729">
    <property type="term" value="F:toxin activity"/>
    <property type="evidence" value="ECO:0007669"/>
    <property type="project" value="UniProtKB-KW"/>
</dbReference>
<keyword evidence="1" id="KW-0800">Toxin</keyword>
<evidence type="ECO:0000256" key="2">
    <source>
        <dbReference type="SAM" id="MobiDB-lite"/>
    </source>
</evidence>
<dbReference type="GO" id="GO:0017148">
    <property type="term" value="P:negative regulation of translation"/>
    <property type="evidence" value="ECO:0007669"/>
    <property type="project" value="UniProtKB-KW"/>
</dbReference>
<dbReference type="AlphaFoldDB" id="A0A811QBD1"/>
<dbReference type="EMBL" id="CAJGYO010000009">
    <property type="protein sequence ID" value="CAD6253423.1"/>
    <property type="molecule type" value="Genomic_DNA"/>
</dbReference>
<evidence type="ECO:0008006" key="5">
    <source>
        <dbReference type="Google" id="ProtNLM"/>
    </source>
</evidence>
<dbReference type="OrthoDB" id="696003at2759"/>
<keyword evidence="1" id="KW-0611">Plant defense</keyword>
<dbReference type="GO" id="GO:0030598">
    <property type="term" value="F:rRNA N-glycosylase activity"/>
    <property type="evidence" value="ECO:0007669"/>
    <property type="project" value="UniProtKB-EC"/>
</dbReference>
<keyword evidence="1" id="KW-0378">Hydrolase</keyword>
<reference evidence="3" key="1">
    <citation type="submission" date="2020-10" db="EMBL/GenBank/DDBJ databases">
        <authorList>
            <person name="Han B."/>
            <person name="Lu T."/>
            <person name="Zhao Q."/>
            <person name="Huang X."/>
            <person name="Zhao Y."/>
        </authorList>
    </citation>
    <scope>NUCLEOTIDE SEQUENCE</scope>
</reference>
<dbReference type="SUPFAM" id="SSF56371">
    <property type="entry name" value="Ribosome inactivating proteins (RIP)"/>
    <property type="match status" value="1"/>
</dbReference>
<comment type="caution">
    <text evidence="3">The sequence shown here is derived from an EMBL/GenBank/DDBJ whole genome shotgun (WGS) entry which is preliminary data.</text>
</comment>
<protein>
    <recommendedName>
        <fullName evidence="5">rRNA N-glycosidase</fullName>
    </recommendedName>
</protein>
<dbReference type="InterPro" id="IPR001574">
    <property type="entry name" value="Ribosome_inactivat_prot"/>
</dbReference>
<evidence type="ECO:0000256" key="1">
    <source>
        <dbReference type="RuleBase" id="RU004915"/>
    </source>
</evidence>
<feature type="compositionally biased region" description="Basic residues" evidence="2">
    <location>
        <begin position="292"/>
        <end position="309"/>
    </location>
</feature>
<name>A0A811QBD1_9POAL</name>
<evidence type="ECO:0000313" key="3">
    <source>
        <dbReference type="EMBL" id="CAD6253423.1"/>
    </source>
</evidence>
<accession>A0A811QBD1</accession>
<comment type="catalytic activity">
    <reaction evidence="1">
        <text>Endohydrolysis of the N-glycosidic bond at one specific adenosine on the 28S rRNA.</text>
        <dbReference type="EC" id="3.2.2.22"/>
    </reaction>
</comment>
<dbReference type="Proteomes" id="UP000604825">
    <property type="component" value="Unassembled WGS sequence"/>
</dbReference>
<dbReference type="GO" id="GO:0006952">
    <property type="term" value="P:defense response"/>
    <property type="evidence" value="ECO:0007669"/>
    <property type="project" value="UniProtKB-KW"/>
</dbReference>
<keyword evidence="1" id="KW-0652">Protein synthesis inhibitor</keyword>
<evidence type="ECO:0000313" key="4">
    <source>
        <dbReference type="Proteomes" id="UP000604825"/>
    </source>
</evidence>
<dbReference type="InterPro" id="IPR016138">
    <property type="entry name" value="Ribosome_inactivat_prot_sub1"/>
</dbReference>
<keyword evidence="4" id="KW-1185">Reference proteome</keyword>
<proteinExistence type="inferred from homology"/>
<dbReference type="InterPro" id="IPR036041">
    <property type="entry name" value="Ribosome-inact_prot_sf"/>
</dbReference>
<dbReference type="Pfam" id="PF00161">
    <property type="entry name" value="RIP"/>
    <property type="match status" value="1"/>
</dbReference>
<dbReference type="Gene3D" id="3.40.420.10">
    <property type="entry name" value="Ricin (A subunit), domain 1"/>
    <property type="match status" value="1"/>
</dbReference>
<feature type="compositionally biased region" description="Gly residues" evidence="2">
    <location>
        <begin position="310"/>
        <end position="320"/>
    </location>
</feature>
<feature type="compositionally biased region" description="Gly residues" evidence="2">
    <location>
        <begin position="373"/>
        <end position="382"/>
    </location>
</feature>
<feature type="compositionally biased region" description="Gly residues" evidence="2">
    <location>
        <begin position="327"/>
        <end position="350"/>
    </location>
</feature>
<feature type="region of interest" description="Disordered" evidence="2">
    <location>
        <begin position="290"/>
        <end position="385"/>
    </location>
</feature>
<organism evidence="3 4">
    <name type="scientific">Miscanthus lutarioriparius</name>
    <dbReference type="NCBI Taxonomy" id="422564"/>
    <lineage>
        <taxon>Eukaryota</taxon>
        <taxon>Viridiplantae</taxon>
        <taxon>Streptophyta</taxon>
        <taxon>Embryophyta</taxon>
        <taxon>Tracheophyta</taxon>
        <taxon>Spermatophyta</taxon>
        <taxon>Magnoliopsida</taxon>
        <taxon>Liliopsida</taxon>
        <taxon>Poales</taxon>
        <taxon>Poaceae</taxon>
        <taxon>PACMAD clade</taxon>
        <taxon>Panicoideae</taxon>
        <taxon>Andropogonodae</taxon>
        <taxon>Andropogoneae</taxon>
        <taxon>Saccharinae</taxon>
        <taxon>Miscanthus</taxon>
    </lineage>
</organism>